<proteinExistence type="predicted"/>
<reference evidence="1" key="2">
    <citation type="submission" date="2023-01" db="EMBL/GenBank/DDBJ databases">
        <authorList>
            <person name="Sun Q."/>
            <person name="Evtushenko L."/>
        </authorList>
    </citation>
    <scope>NUCLEOTIDE SEQUENCE</scope>
    <source>
        <strain evidence="1">VKM B-2789</strain>
    </source>
</reference>
<evidence type="ECO:0000313" key="1">
    <source>
        <dbReference type="EMBL" id="GLK83702.1"/>
    </source>
</evidence>
<dbReference type="Proteomes" id="UP001143330">
    <property type="component" value="Unassembled WGS sequence"/>
</dbReference>
<gene>
    <name evidence="1" type="ORF">GCM10017653_17710</name>
</gene>
<comment type="caution">
    <text evidence="1">The sequence shown here is derived from an EMBL/GenBank/DDBJ whole genome shotgun (WGS) entry which is preliminary data.</text>
</comment>
<sequence>MTDRQHAIAALNDQLCSALPTGSVMLTPGIRALPVQTQLQVLARVRAFNDFSADNDPYGEHDFGSIDHADAGRIFWKIDYYDATLTAGSPDSADPIVTRRLLTVMLAEEY</sequence>
<dbReference type="InterPro" id="IPR022243">
    <property type="entry name" value="DUF3768"/>
</dbReference>
<evidence type="ECO:0008006" key="3">
    <source>
        <dbReference type="Google" id="ProtNLM"/>
    </source>
</evidence>
<name>A0A9W6JV34_9HYPH</name>
<dbReference type="AlphaFoldDB" id="A0A9W6JV34"/>
<dbReference type="Pfam" id="PF12599">
    <property type="entry name" value="DUF3768"/>
    <property type="match status" value="1"/>
</dbReference>
<protein>
    <recommendedName>
        <fullName evidence="3">DUF3768 domain-containing protein</fullName>
    </recommendedName>
</protein>
<dbReference type="RefSeq" id="WP_213363336.1">
    <property type="nucleotide sequence ID" value="NZ_BSFM01000009.1"/>
</dbReference>
<organism evidence="1 2">
    <name type="scientific">Ancylobacter defluvii</name>
    <dbReference type="NCBI Taxonomy" id="1282440"/>
    <lineage>
        <taxon>Bacteria</taxon>
        <taxon>Pseudomonadati</taxon>
        <taxon>Pseudomonadota</taxon>
        <taxon>Alphaproteobacteria</taxon>
        <taxon>Hyphomicrobiales</taxon>
        <taxon>Xanthobacteraceae</taxon>
        <taxon>Ancylobacter</taxon>
    </lineage>
</organism>
<reference evidence="1" key="1">
    <citation type="journal article" date="2014" name="Int. J. Syst. Evol. Microbiol.">
        <title>Complete genome sequence of Corynebacterium casei LMG S-19264T (=DSM 44701T), isolated from a smear-ripened cheese.</title>
        <authorList>
            <consortium name="US DOE Joint Genome Institute (JGI-PGF)"/>
            <person name="Walter F."/>
            <person name="Albersmeier A."/>
            <person name="Kalinowski J."/>
            <person name="Ruckert C."/>
        </authorList>
    </citation>
    <scope>NUCLEOTIDE SEQUENCE</scope>
    <source>
        <strain evidence="1">VKM B-2789</strain>
    </source>
</reference>
<dbReference type="EMBL" id="BSFM01000009">
    <property type="protein sequence ID" value="GLK83702.1"/>
    <property type="molecule type" value="Genomic_DNA"/>
</dbReference>
<evidence type="ECO:0000313" key="2">
    <source>
        <dbReference type="Proteomes" id="UP001143330"/>
    </source>
</evidence>
<accession>A0A9W6JV34</accession>
<keyword evidence="2" id="KW-1185">Reference proteome</keyword>